<feature type="domain" description="TonB-dependent receptor plug" evidence="2">
    <location>
        <begin position="47"/>
        <end position="159"/>
    </location>
</feature>
<dbReference type="InterPro" id="IPR012910">
    <property type="entry name" value="Plug_dom"/>
</dbReference>
<dbReference type="GO" id="GO:0009279">
    <property type="term" value="C:cell outer membrane"/>
    <property type="evidence" value="ECO:0007669"/>
    <property type="project" value="UniProtKB-SubCell"/>
</dbReference>
<dbReference type="RefSeq" id="WP_129255399.1">
    <property type="nucleotide sequence ID" value="NZ_SAXA01000016.1"/>
</dbReference>
<dbReference type="Gene3D" id="2.170.130.10">
    <property type="entry name" value="TonB-dependent receptor, plug domain"/>
    <property type="match status" value="1"/>
</dbReference>
<dbReference type="InterPro" id="IPR037066">
    <property type="entry name" value="Plug_dom_sf"/>
</dbReference>
<evidence type="ECO:0000259" key="2">
    <source>
        <dbReference type="Pfam" id="PF07715"/>
    </source>
</evidence>
<gene>
    <name evidence="3" type="ORF">EO244_14435</name>
</gene>
<dbReference type="AlphaFoldDB" id="A0A4Q1JIV7"/>
<comment type="caution">
    <text evidence="3">The sequence shown here is derived from an EMBL/GenBank/DDBJ whole genome shotgun (WGS) entry which is preliminary data.</text>
</comment>
<reference evidence="3 4" key="1">
    <citation type="submission" date="2019-01" db="EMBL/GenBank/DDBJ databases">
        <title>Ancylomarina salipaludis sp. nov., isolated from a salt marsh.</title>
        <authorList>
            <person name="Yoon J.-H."/>
        </authorList>
    </citation>
    <scope>NUCLEOTIDE SEQUENCE [LARGE SCALE GENOMIC DNA]</scope>
    <source>
        <strain evidence="3 4">SHSM-M15</strain>
    </source>
</reference>
<proteinExistence type="inferred from homology"/>
<keyword evidence="1" id="KW-0472">Membrane</keyword>
<dbReference type="InterPro" id="IPR023997">
    <property type="entry name" value="TonB-dep_OMP_SusC/RagA_CS"/>
</dbReference>
<dbReference type="SUPFAM" id="SSF56935">
    <property type="entry name" value="Porins"/>
    <property type="match status" value="1"/>
</dbReference>
<dbReference type="Proteomes" id="UP000289703">
    <property type="component" value="Unassembled WGS sequence"/>
</dbReference>
<dbReference type="OrthoDB" id="9768177at2"/>
<dbReference type="PROSITE" id="PS52016">
    <property type="entry name" value="TONB_DEPENDENT_REC_3"/>
    <property type="match status" value="1"/>
</dbReference>
<keyword evidence="1" id="KW-0998">Cell outer membrane</keyword>
<comment type="subcellular location">
    <subcellularLocation>
        <location evidence="1">Cell outer membrane</location>
        <topology evidence="1">Multi-pass membrane protein</topology>
    </subcellularLocation>
</comment>
<dbReference type="InterPro" id="IPR039426">
    <property type="entry name" value="TonB-dep_rcpt-like"/>
</dbReference>
<dbReference type="Pfam" id="PF07715">
    <property type="entry name" value="Plug"/>
    <property type="match status" value="1"/>
</dbReference>
<protein>
    <recommendedName>
        <fullName evidence="2">TonB-dependent receptor plug domain-containing protein</fullName>
    </recommendedName>
</protein>
<evidence type="ECO:0000313" key="3">
    <source>
        <dbReference type="EMBL" id="RXQ89022.1"/>
    </source>
</evidence>
<keyword evidence="1" id="KW-1134">Transmembrane beta strand</keyword>
<name>A0A4Q1JIV7_9BACT</name>
<accession>A0A4Q1JIV7</accession>
<comment type="similarity">
    <text evidence="1">Belongs to the TonB-dependent receptor family.</text>
</comment>
<organism evidence="3 4">
    <name type="scientific">Ancylomarina salipaludis</name>
    <dbReference type="NCBI Taxonomy" id="2501299"/>
    <lineage>
        <taxon>Bacteria</taxon>
        <taxon>Pseudomonadati</taxon>
        <taxon>Bacteroidota</taxon>
        <taxon>Bacteroidia</taxon>
        <taxon>Marinilabiliales</taxon>
        <taxon>Marinifilaceae</taxon>
        <taxon>Ancylomarina</taxon>
    </lineage>
</organism>
<keyword evidence="1" id="KW-0813">Transport</keyword>
<keyword evidence="4" id="KW-1185">Reference proteome</keyword>
<evidence type="ECO:0000256" key="1">
    <source>
        <dbReference type="PROSITE-ProRule" id="PRU01360"/>
    </source>
</evidence>
<sequence>MSIRLINFLLGILIFPSTIFAFNSVKSDMDFAKSHEKDSISNFKGSILKSEAFNKGSFISFEDLLFGKVSGLLITPENGSPGQFNQLSMRGQSRITDNVNPLIIIDGIPLYFSMDIPGIENNTINSISNIINVSDIESIQVLKDVAAAAVYGNDAYNGAILITTKQAGLSNKTKVRFISKTTLSYRSNSADMISANEFRSLIKEDYPNEIKYLGNANTDWQDVIHQTGVGTDQHLSIDGNIKDTPYRVSAGYTKRNGVVKTTEFQRKSFGISGRKLFLNNYLSLNLKLNASKLKNTFADPDAFYCALSADPTQALYDNSGDYNYELYDYNPLAYLKQRSDKNKLDILSAQLGFKYSLPFLPKLNITGQVSIDKEDADRNGFANNPEVISSSWYEKYRSEVNYKQNMRYYNLGLDYLFQSHNKKNLLLVNVSGEIIIFERDLESRYESKSRNSLMFVNKDYKRKAFILSADYSYGERLSINYIYRQEKEYNDDFDFDWQYTKSLGFVYSLIKQKQFSEFDFVNDISLKGSYGKSGDVDEDLYWANIISTETLDFELYFSLFSKRLLGKIEWYNRENESMMNISSSAPSGYTIHYNYPYTIRNKGWEFSLLADLIDKNNFSWNLDFNLSRNNGEVVKFPEGLNSHYEAYKAYNLNRPLNSFYLMKQVYDDNGNPVQDLYVDDYKKFIMGSSIPKLFWGLSSNFEYKRWALNFTVRANSGGYTFSRIDRRFSFPSYPFQNVSRSYLNKRFVSDNYSDYYLHNSSFLHLENISLTYNANNIFPKHINAKFYLVGQNLKTWTSYKGLNPDTQDGIDYNNYPRPRTITLGVELYF</sequence>
<evidence type="ECO:0000313" key="4">
    <source>
        <dbReference type="Proteomes" id="UP000289703"/>
    </source>
</evidence>
<keyword evidence="1" id="KW-0812">Transmembrane</keyword>
<dbReference type="EMBL" id="SAXA01000016">
    <property type="protein sequence ID" value="RXQ89022.1"/>
    <property type="molecule type" value="Genomic_DNA"/>
</dbReference>
<dbReference type="NCBIfam" id="TIGR04057">
    <property type="entry name" value="SusC_RagA_signa"/>
    <property type="match status" value="1"/>
</dbReference>